<comment type="caution">
    <text evidence="5">The sequence shown here is derived from an EMBL/GenBank/DDBJ whole genome shotgun (WGS) entry which is preliminary data.</text>
</comment>
<dbReference type="AlphaFoldDB" id="A0A7M2YUE7"/>
<dbReference type="EMBL" id="QQZY01000007">
    <property type="protein sequence ID" value="RDI73706.1"/>
    <property type="molecule type" value="Genomic_DNA"/>
</dbReference>
<dbReference type="RefSeq" id="WP_114797021.1">
    <property type="nucleotide sequence ID" value="NZ_QQZY01000007.1"/>
</dbReference>
<feature type="signal peptide" evidence="3">
    <location>
        <begin position="1"/>
        <end position="24"/>
    </location>
</feature>
<dbReference type="CDD" id="cd06343">
    <property type="entry name" value="PBP1_ABC_ligand_binding-like"/>
    <property type="match status" value="1"/>
</dbReference>
<proteinExistence type="inferred from homology"/>
<evidence type="ECO:0000313" key="5">
    <source>
        <dbReference type="EMBL" id="RDI73706.1"/>
    </source>
</evidence>
<organism evidence="5 6">
    <name type="scientific">Gaiella occulta</name>
    <dbReference type="NCBI Taxonomy" id="1002870"/>
    <lineage>
        <taxon>Bacteria</taxon>
        <taxon>Bacillati</taxon>
        <taxon>Actinomycetota</taxon>
        <taxon>Thermoleophilia</taxon>
        <taxon>Gaiellales</taxon>
        <taxon>Gaiellaceae</taxon>
        <taxon>Gaiella</taxon>
    </lineage>
</organism>
<evidence type="ECO:0000313" key="6">
    <source>
        <dbReference type="Proteomes" id="UP000254134"/>
    </source>
</evidence>
<evidence type="ECO:0000259" key="4">
    <source>
        <dbReference type="Pfam" id="PF13458"/>
    </source>
</evidence>
<sequence>MRRVLLIVLALVAALGITASTATGETGVTPKTITIGGTFPLTGPASGYAPIPAAMTAYFSYINARKGPDGKRGVNGRQIVFKVYDDGYNPANTVQLTRKLVEQDKVFAVVGALGTEHNLAIRPYLNQKKVPQLLNASGASTWGRDWKQYPWTTGWQPNYELEGSIYGQAIARNSPNAKIAVLYQNDDYGQDYLRGLEKGLGAKAANIAGKESYEVTAADVKSQIAKLKATGASVFVILATPKFTIQSYVIAKALGWNPPVIYTNSVSGTATFLTLAQKAGAGTLVNNTFTVQYAKDPANPKWNSDAGMKLYRDVMAKYYPKGSDPAVQANALNLYGVAVAHAFVQLLTKAGPNPTRASLMAAFRNWNEANPFLLPGNRQKTGPTNQFPIRCVQVARFSDGTFNPVSRLKCS</sequence>
<gene>
    <name evidence="5" type="ORF">Gocc_2619</name>
</gene>
<name>A0A7M2YUE7_9ACTN</name>
<dbReference type="Pfam" id="PF13458">
    <property type="entry name" value="Peripla_BP_6"/>
    <property type="match status" value="1"/>
</dbReference>
<dbReference type="InterPro" id="IPR028081">
    <property type="entry name" value="Leu-bd"/>
</dbReference>
<dbReference type="PANTHER" id="PTHR47235">
    <property type="entry name" value="BLR6548 PROTEIN"/>
    <property type="match status" value="1"/>
</dbReference>
<dbReference type="SUPFAM" id="SSF53822">
    <property type="entry name" value="Periplasmic binding protein-like I"/>
    <property type="match status" value="1"/>
</dbReference>
<evidence type="ECO:0000256" key="2">
    <source>
        <dbReference type="ARBA" id="ARBA00022729"/>
    </source>
</evidence>
<dbReference type="OrthoDB" id="26870at2"/>
<protein>
    <submittedName>
        <fullName evidence="5">Periplasmic binding protein</fullName>
    </submittedName>
</protein>
<keyword evidence="6" id="KW-1185">Reference proteome</keyword>
<evidence type="ECO:0000256" key="1">
    <source>
        <dbReference type="ARBA" id="ARBA00010062"/>
    </source>
</evidence>
<reference evidence="5 6" key="1">
    <citation type="submission" date="2018-07" db="EMBL/GenBank/DDBJ databases">
        <title>High-quality-draft genome sequence of Gaiella occulta.</title>
        <authorList>
            <person name="Severino R."/>
            <person name="Froufe H.J.C."/>
            <person name="Rainey F.A."/>
            <person name="Barroso C."/>
            <person name="Albuquerque L."/>
            <person name="Lobo-Da-Cunha A."/>
            <person name="Da Costa M.S."/>
            <person name="Egas C."/>
        </authorList>
    </citation>
    <scope>NUCLEOTIDE SEQUENCE [LARGE SCALE GENOMIC DNA]</scope>
    <source>
        <strain evidence="5 6">F2-233</strain>
    </source>
</reference>
<dbReference type="Gene3D" id="3.40.50.2300">
    <property type="match status" value="2"/>
</dbReference>
<dbReference type="Proteomes" id="UP000254134">
    <property type="component" value="Unassembled WGS sequence"/>
</dbReference>
<accession>A0A7M2YUE7</accession>
<feature type="chain" id="PRO_5029470966" evidence="3">
    <location>
        <begin position="25"/>
        <end position="411"/>
    </location>
</feature>
<evidence type="ECO:0000256" key="3">
    <source>
        <dbReference type="SAM" id="SignalP"/>
    </source>
</evidence>
<keyword evidence="2 3" id="KW-0732">Signal</keyword>
<dbReference type="InterPro" id="IPR028082">
    <property type="entry name" value="Peripla_BP_I"/>
</dbReference>
<reference evidence="6" key="2">
    <citation type="journal article" date="2019" name="MicrobiologyOpen">
        <title>High-quality draft genome sequence of Gaiella occulta isolated from a 150 meter deep mineral water borehole and comparison with the genome sequences of other deep-branching lineages of the phylum Actinobacteria.</title>
        <authorList>
            <person name="Severino R."/>
            <person name="Froufe H.J.C."/>
            <person name="Barroso C."/>
            <person name="Albuquerque L."/>
            <person name="Lobo-da-Cunha A."/>
            <person name="da Costa M.S."/>
            <person name="Egas C."/>
        </authorList>
    </citation>
    <scope>NUCLEOTIDE SEQUENCE [LARGE SCALE GENOMIC DNA]</scope>
    <source>
        <strain evidence="6">F2-233</strain>
    </source>
</reference>
<comment type="similarity">
    <text evidence="1">Belongs to the leucine-binding protein family.</text>
</comment>
<dbReference type="PANTHER" id="PTHR47235:SF1">
    <property type="entry name" value="BLR6548 PROTEIN"/>
    <property type="match status" value="1"/>
</dbReference>
<feature type="domain" description="Leucine-binding protein" evidence="4">
    <location>
        <begin position="32"/>
        <end position="400"/>
    </location>
</feature>